<dbReference type="EMBL" id="GL378353">
    <property type="protein sequence ID" value="EFJ46133.1"/>
    <property type="molecule type" value="Genomic_DNA"/>
</dbReference>
<evidence type="ECO:0000259" key="12">
    <source>
        <dbReference type="Pfam" id="PF10699"/>
    </source>
</evidence>
<name>D8U2H3_VOLCA</name>
<comment type="similarity">
    <text evidence="2">Belongs to the HAP2/GCS1 family.</text>
</comment>
<proteinExistence type="inferred from homology"/>
<dbReference type="PANTHER" id="PTHR31764:SF0">
    <property type="entry name" value="GENERATIVE CELL SPECIFIC-1_HAP2 DOMAIN-CONTAINING PROTEIN"/>
    <property type="match status" value="1"/>
</dbReference>
<reference evidence="13 14" key="1">
    <citation type="journal article" date="2010" name="Science">
        <title>Genomic analysis of organismal complexity in the multicellular green alga Volvox carteri.</title>
        <authorList>
            <person name="Prochnik S.E."/>
            <person name="Umen J."/>
            <person name="Nedelcu A.M."/>
            <person name="Hallmann A."/>
            <person name="Miller S.M."/>
            <person name="Nishii I."/>
            <person name="Ferris P."/>
            <person name="Kuo A."/>
            <person name="Mitros T."/>
            <person name="Fritz-Laylin L.K."/>
            <person name="Hellsten U."/>
            <person name="Chapman J."/>
            <person name="Simakov O."/>
            <person name="Rensing S.A."/>
            <person name="Terry A."/>
            <person name="Pangilinan J."/>
            <person name="Kapitonov V."/>
            <person name="Jurka J."/>
            <person name="Salamov A."/>
            <person name="Shapiro H."/>
            <person name="Schmutz J."/>
            <person name="Grimwood J."/>
            <person name="Lindquist E."/>
            <person name="Lucas S."/>
            <person name="Grigoriev I.V."/>
            <person name="Schmitt R."/>
            <person name="Kirk D."/>
            <person name="Rokhsar D.S."/>
        </authorList>
    </citation>
    <scope>NUCLEOTIDE SEQUENCE [LARGE SCALE GENOMIC DNA]</scope>
    <source>
        <strain evidence="14">f. Nagariensis / Eve</strain>
    </source>
</reference>
<protein>
    <recommendedName>
        <fullName evidence="12">Generative cell specific-1/HAP2 domain-containing protein</fullName>
    </recommendedName>
</protein>
<evidence type="ECO:0000256" key="1">
    <source>
        <dbReference type="ARBA" id="ARBA00004251"/>
    </source>
</evidence>
<dbReference type="STRING" id="3068.D8U2H3"/>
<dbReference type="InterPro" id="IPR018928">
    <property type="entry name" value="HAP2/GCS1_dom"/>
</dbReference>
<feature type="compositionally biased region" description="Polar residues" evidence="11">
    <location>
        <begin position="828"/>
        <end position="839"/>
    </location>
</feature>
<organism evidence="14">
    <name type="scientific">Volvox carteri f. nagariensis</name>
    <dbReference type="NCBI Taxonomy" id="3068"/>
    <lineage>
        <taxon>Eukaryota</taxon>
        <taxon>Viridiplantae</taxon>
        <taxon>Chlorophyta</taxon>
        <taxon>core chlorophytes</taxon>
        <taxon>Chlorophyceae</taxon>
        <taxon>CS clade</taxon>
        <taxon>Chlamydomonadales</taxon>
        <taxon>Volvocaceae</taxon>
        <taxon>Volvox</taxon>
    </lineage>
</organism>
<keyword evidence="3" id="KW-1003">Cell membrane</keyword>
<keyword evidence="14" id="KW-1185">Reference proteome</keyword>
<evidence type="ECO:0000256" key="7">
    <source>
        <dbReference type="ARBA" id="ARBA00023121"/>
    </source>
</evidence>
<evidence type="ECO:0000256" key="10">
    <source>
        <dbReference type="ARBA" id="ARBA00023279"/>
    </source>
</evidence>
<dbReference type="PANTHER" id="PTHR31764">
    <property type="entry name" value="PROTEIN HAPLESS 2"/>
    <property type="match status" value="1"/>
</dbReference>
<dbReference type="KEGG" id="vcn:VOLCADRAFT_105707"/>
<evidence type="ECO:0000256" key="9">
    <source>
        <dbReference type="ARBA" id="ARBA00023157"/>
    </source>
</evidence>
<feature type="region of interest" description="Disordered" evidence="11">
    <location>
        <begin position="758"/>
        <end position="777"/>
    </location>
</feature>
<feature type="domain" description="Generative cell specific-1/HAP2" evidence="12">
    <location>
        <begin position="39"/>
        <end position="565"/>
    </location>
</feature>
<dbReference type="OrthoDB" id="272303at2759"/>
<evidence type="ECO:0000256" key="4">
    <source>
        <dbReference type="ARBA" id="ARBA00022692"/>
    </source>
</evidence>
<dbReference type="InParanoid" id="D8U2H3"/>
<evidence type="ECO:0000256" key="2">
    <source>
        <dbReference type="ARBA" id="ARBA00010929"/>
    </source>
</evidence>
<dbReference type="InterPro" id="IPR040326">
    <property type="entry name" value="HAP2/GCS1"/>
</dbReference>
<keyword evidence="4" id="KW-0812">Transmembrane</keyword>
<dbReference type="GeneID" id="9627618"/>
<dbReference type="AlphaFoldDB" id="D8U2H3"/>
<dbReference type="Proteomes" id="UP000001058">
    <property type="component" value="Unassembled WGS sequence"/>
</dbReference>
<evidence type="ECO:0000256" key="11">
    <source>
        <dbReference type="SAM" id="MobiDB-lite"/>
    </source>
</evidence>
<evidence type="ECO:0000256" key="3">
    <source>
        <dbReference type="ARBA" id="ARBA00022475"/>
    </source>
</evidence>
<dbReference type="eggNOG" id="ENOG502QREH">
    <property type="taxonomic scope" value="Eukaryota"/>
</dbReference>
<keyword evidence="8" id="KW-0472">Membrane</keyword>
<comment type="subcellular location">
    <subcellularLocation>
        <location evidence="1">Cell membrane</location>
        <topology evidence="1">Single-pass type I membrane protein</topology>
    </subcellularLocation>
</comment>
<keyword evidence="9" id="KW-1015">Disulfide bond</keyword>
<evidence type="ECO:0000256" key="6">
    <source>
        <dbReference type="ARBA" id="ARBA00022989"/>
    </source>
</evidence>
<keyword evidence="6" id="KW-1133">Transmembrane helix</keyword>
<sequence length="980" mass="105283">MYTSMHITARSRASLLPPSGICPCPCNAAVDEGCSCRDLAEPLVVEYNKEALYVSHMLNYTGTYNYKPYEVLDINPLKLCEVVAVSMALHISSLAEAGRLTWRAGNSCGLRPDAPTDDWPQCGWQKVDGKRVPDSQGFCCWCDRKVIWDQTAVNARTRANKACDENMFPELEREPVSAHCLRLDDQWYRGYNLRPGGTLQFGVRLEVHIPTAGKPASMAYVNGTLRISKSTVITRSESLDLTLAGPLVTTSNKMTSARLLGDLSSYAQVPDLGTRALMIPRADFNETELYPGDSVPVNGRTWMMVNRTMVTYDGLSCDKIGTSYTAFRNQQNACFRTESTCLRNQLKDLFEGDQKRIGSGMTPLYLLSQFNGVNGMAVDAIDGAIYLRLPIASQPPSVMLTVSADTVQMTTALSPGKLSNLRMCEFGSTTSCGSLGFITRGHIFLSVANMGLLPADYIIVVSDCSLNNVWPIEARMITVNAGQTVNLSPPIPIYMNDTTTKERSCAVQLYDATGKAVDRQKLTFDATASKGLQKPSRNVNATNATNCDEVCANPAGVSCFIENDCPAKMGRFLGILAAILAGITLMVLACKYSWFSKLYGCCCNDAGCMLGGGRSRRGGLDLGYGPPSDGTMPPMHLNNMYSAGDGPGLRPSSTESLYNPWGQPTPSMANMARYESQSGGRLQSFMGAFQPIQRFSQWTRESIRSTQRTAGTTRQSWFNPAAWSMRPSNWSRAGSVTSTLTGNRAAGVNQASELVPLPSGISMQAPPPPGASQSSLDMLRSSQWLQMPQWPRLNPALKGISQNLPPTSQAESVTGSIADNGRVTGLSQASLSLPQGGNASSSLDGSLPPPSGQRVDQMQGAIKPPLQSQQSAQNRLWFKPGMWGAGAASGNIRAPGSRVGSFAGSVASSRVTRPGRGNSRQAPGAPGVGVSMAPLDSRASIISTVEPSADQDLSTQKPDVVLRVAIGALCVPVGGHEYKL</sequence>
<dbReference type="Pfam" id="PF10699">
    <property type="entry name" value="HAP2-GCS1"/>
    <property type="match status" value="1"/>
</dbReference>
<keyword evidence="7" id="KW-0446">Lipid-binding</keyword>
<keyword evidence="10" id="KW-0278">Fertilization</keyword>
<dbReference type="GO" id="GO:0008289">
    <property type="term" value="F:lipid binding"/>
    <property type="evidence" value="ECO:0007669"/>
    <property type="project" value="UniProtKB-KW"/>
</dbReference>
<evidence type="ECO:0000256" key="5">
    <source>
        <dbReference type="ARBA" id="ARBA00022729"/>
    </source>
</evidence>
<gene>
    <name evidence="13" type="ORF">VOLCADRAFT_105707</name>
</gene>
<dbReference type="GO" id="GO:0007338">
    <property type="term" value="P:single fertilization"/>
    <property type="evidence" value="ECO:0007669"/>
    <property type="project" value="UniProtKB-KW"/>
</dbReference>
<dbReference type="GO" id="GO:0005886">
    <property type="term" value="C:plasma membrane"/>
    <property type="evidence" value="ECO:0007669"/>
    <property type="project" value="UniProtKB-SubCell"/>
</dbReference>
<dbReference type="RefSeq" id="XP_002952883.1">
    <property type="nucleotide sequence ID" value="XM_002952837.1"/>
</dbReference>
<evidence type="ECO:0000313" key="14">
    <source>
        <dbReference type="Proteomes" id="UP000001058"/>
    </source>
</evidence>
<dbReference type="SMR" id="D8U2H3"/>
<feature type="region of interest" description="Disordered" evidence="11">
    <location>
        <begin position="828"/>
        <end position="857"/>
    </location>
</feature>
<evidence type="ECO:0000256" key="8">
    <source>
        <dbReference type="ARBA" id="ARBA00023136"/>
    </source>
</evidence>
<feature type="region of interest" description="Disordered" evidence="11">
    <location>
        <begin position="905"/>
        <end position="930"/>
    </location>
</feature>
<accession>D8U2H3</accession>
<evidence type="ECO:0000313" key="13">
    <source>
        <dbReference type="EMBL" id="EFJ46133.1"/>
    </source>
</evidence>
<keyword evidence="5" id="KW-0732">Signal</keyword>